<evidence type="ECO:0000256" key="8">
    <source>
        <dbReference type="ARBA" id="ARBA00023196"/>
    </source>
</evidence>
<dbReference type="Proteomes" id="UP000193200">
    <property type="component" value="Unassembled WGS sequence"/>
</dbReference>
<evidence type="ECO:0000256" key="6">
    <source>
        <dbReference type="ARBA" id="ARBA00023065"/>
    </source>
</evidence>
<comment type="subcellular location">
    <subcellularLocation>
        <location evidence="10">Cell membrane</location>
        <topology evidence="10">Peripheral membrane protein</topology>
    </subcellularLocation>
    <subcellularLocation>
        <location evidence="2">Endomembrane system</location>
        <topology evidence="2">Peripheral membrane protein</topology>
    </subcellularLocation>
</comment>
<keyword evidence="5 10" id="KW-0375">Hydrogen ion transport</keyword>
<dbReference type="GO" id="GO:0005886">
    <property type="term" value="C:plasma membrane"/>
    <property type="evidence" value="ECO:0007669"/>
    <property type="project" value="UniProtKB-SubCell"/>
</dbReference>
<dbReference type="InterPro" id="IPR020546">
    <property type="entry name" value="ATP_synth_F1_dsu/esu_N"/>
</dbReference>
<evidence type="ECO:0000313" key="13">
    <source>
        <dbReference type="EMBL" id="SLN13542.1"/>
    </source>
</evidence>
<dbReference type="CDD" id="cd12152">
    <property type="entry name" value="F1-ATPase_delta"/>
    <property type="match status" value="1"/>
</dbReference>
<evidence type="ECO:0000256" key="11">
    <source>
        <dbReference type="RuleBase" id="RU003656"/>
    </source>
</evidence>
<comment type="subunit">
    <text evidence="10 11">F-type ATPases have 2 components, CF(1) - the catalytic core - and CF(0) - the membrane proton channel. CF(1) has five subunits: alpha(3), beta(3), gamma(1), delta(1), epsilon(1). CF(0) has three main subunits: a, b and c.</text>
</comment>
<dbReference type="RefSeq" id="WP_085881591.1">
    <property type="nucleotide sequence ID" value="NZ_FWFR01000001.1"/>
</dbReference>
<dbReference type="GO" id="GO:0046933">
    <property type="term" value="F:proton-transporting ATP synthase activity, rotational mechanism"/>
    <property type="evidence" value="ECO:0007669"/>
    <property type="project" value="UniProtKB-UniRule"/>
</dbReference>
<dbReference type="InParanoid" id="A0A1Y5RBK3"/>
<dbReference type="EMBL" id="FWFR01000001">
    <property type="protein sequence ID" value="SLN13542.1"/>
    <property type="molecule type" value="Genomic_DNA"/>
</dbReference>
<accession>A0A1Y5RBK3</accession>
<dbReference type="NCBIfam" id="TIGR01216">
    <property type="entry name" value="ATP_synt_epsi"/>
    <property type="match status" value="1"/>
</dbReference>
<keyword evidence="14" id="KW-1185">Reference proteome</keyword>
<dbReference type="Gene3D" id="2.60.15.10">
    <property type="entry name" value="F0F1 ATP synthase delta/epsilon subunit, N-terminal"/>
    <property type="match status" value="1"/>
</dbReference>
<protein>
    <recommendedName>
        <fullName evidence="10">ATP synthase epsilon chain</fullName>
    </recommendedName>
    <alternativeName>
        <fullName evidence="10">ATP synthase F1 sector epsilon subunit</fullName>
    </alternativeName>
    <alternativeName>
        <fullName evidence="10">F-ATPase epsilon subunit</fullName>
    </alternativeName>
</protein>
<dbReference type="GO" id="GO:0012505">
    <property type="term" value="C:endomembrane system"/>
    <property type="evidence" value="ECO:0007669"/>
    <property type="project" value="UniProtKB-SubCell"/>
</dbReference>
<sequence>MADRLTFELVSPERILLSGDYDMVVVPGVEGDFAVLPSHAPLISTLRPGVIEVYSGDRVETEIFVDGGFAQVVADRLVILAERAFPASELDENRMLDLIKEAKAAAADMSEDELVRKAQERVDVLELIYETRVH</sequence>
<keyword evidence="4 10" id="KW-0813">Transport</keyword>
<evidence type="ECO:0000256" key="4">
    <source>
        <dbReference type="ARBA" id="ARBA00022448"/>
    </source>
</evidence>
<gene>
    <name evidence="10 13" type="primary">atpC</name>
    <name evidence="13" type="ORF">OCH7691_00230</name>
</gene>
<dbReference type="InterPro" id="IPR036771">
    <property type="entry name" value="ATPsynth_dsu/esu_N"/>
</dbReference>
<feature type="domain" description="ATP synthase F1 complex delta/epsilon subunit N-terminal" evidence="12">
    <location>
        <begin position="5"/>
        <end position="84"/>
    </location>
</feature>
<reference evidence="13 14" key="1">
    <citation type="submission" date="2017-03" db="EMBL/GenBank/DDBJ databases">
        <authorList>
            <person name="Afonso C.L."/>
            <person name="Miller P.J."/>
            <person name="Scott M.A."/>
            <person name="Spackman E."/>
            <person name="Goraichik I."/>
            <person name="Dimitrov K.M."/>
            <person name="Suarez D.L."/>
            <person name="Swayne D.E."/>
        </authorList>
    </citation>
    <scope>NUCLEOTIDE SEQUENCE [LARGE SCALE GENOMIC DNA]</scope>
    <source>
        <strain evidence="13 14">CECT 7691</strain>
    </source>
</reference>
<keyword evidence="9 10" id="KW-0066">ATP synthesis</keyword>
<evidence type="ECO:0000256" key="10">
    <source>
        <dbReference type="HAMAP-Rule" id="MF_00530"/>
    </source>
</evidence>
<evidence type="ECO:0000313" key="14">
    <source>
        <dbReference type="Proteomes" id="UP000193200"/>
    </source>
</evidence>
<keyword evidence="6 10" id="KW-0406">Ion transport</keyword>
<evidence type="ECO:0000256" key="5">
    <source>
        <dbReference type="ARBA" id="ARBA00022781"/>
    </source>
</evidence>
<dbReference type="AlphaFoldDB" id="A0A1Y5RBK3"/>
<dbReference type="PANTHER" id="PTHR13822">
    <property type="entry name" value="ATP SYNTHASE DELTA/EPSILON CHAIN"/>
    <property type="match status" value="1"/>
</dbReference>
<evidence type="ECO:0000259" key="12">
    <source>
        <dbReference type="Pfam" id="PF02823"/>
    </source>
</evidence>
<keyword evidence="8 10" id="KW-0139">CF(1)</keyword>
<organism evidence="13 14">
    <name type="scientific">Oceanibacterium hippocampi</name>
    <dbReference type="NCBI Taxonomy" id="745714"/>
    <lineage>
        <taxon>Bacteria</taxon>
        <taxon>Pseudomonadati</taxon>
        <taxon>Pseudomonadota</taxon>
        <taxon>Alphaproteobacteria</taxon>
        <taxon>Sneathiellales</taxon>
        <taxon>Sneathiellaceae</taxon>
        <taxon>Oceanibacterium</taxon>
    </lineage>
</organism>
<dbReference type="PANTHER" id="PTHR13822:SF10">
    <property type="entry name" value="ATP SYNTHASE EPSILON CHAIN, CHLOROPLASTIC"/>
    <property type="match status" value="1"/>
</dbReference>
<dbReference type="OrthoDB" id="9799969at2"/>
<evidence type="ECO:0000256" key="9">
    <source>
        <dbReference type="ARBA" id="ARBA00023310"/>
    </source>
</evidence>
<proteinExistence type="inferred from homology"/>
<keyword evidence="10" id="KW-1003">Cell membrane</keyword>
<evidence type="ECO:0000256" key="2">
    <source>
        <dbReference type="ARBA" id="ARBA00004184"/>
    </source>
</evidence>
<dbReference type="SUPFAM" id="SSF51344">
    <property type="entry name" value="Epsilon subunit of F1F0-ATP synthase N-terminal domain"/>
    <property type="match status" value="1"/>
</dbReference>
<name>A0A1Y5RBK3_9PROT</name>
<keyword evidence="7 10" id="KW-0472">Membrane</keyword>
<evidence type="ECO:0000256" key="7">
    <source>
        <dbReference type="ARBA" id="ARBA00023136"/>
    </source>
</evidence>
<dbReference type="GO" id="GO:0005524">
    <property type="term" value="F:ATP binding"/>
    <property type="evidence" value="ECO:0007669"/>
    <property type="project" value="UniProtKB-UniRule"/>
</dbReference>
<dbReference type="Pfam" id="PF02823">
    <property type="entry name" value="ATP-synt_DE_N"/>
    <property type="match status" value="1"/>
</dbReference>
<evidence type="ECO:0000256" key="3">
    <source>
        <dbReference type="ARBA" id="ARBA00005712"/>
    </source>
</evidence>
<comment type="function">
    <text evidence="1 10">Produces ATP from ADP in the presence of a proton gradient across the membrane.</text>
</comment>
<evidence type="ECO:0000256" key="1">
    <source>
        <dbReference type="ARBA" id="ARBA00003543"/>
    </source>
</evidence>
<dbReference type="InterPro" id="IPR001469">
    <property type="entry name" value="ATP_synth_F1_dsu/esu"/>
</dbReference>
<dbReference type="FunCoup" id="A0A1Y5RBK3">
    <property type="interactions" value="415"/>
</dbReference>
<dbReference type="HAMAP" id="MF_00530">
    <property type="entry name" value="ATP_synth_epsil_bac"/>
    <property type="match status" value="1"/>
</dbReference>
<comment type="similarity">
    <text evidence="3 10 11">Belongs to the ATPase epsilon chain family.</text>
</comment>
<dbReference type="GO" id="GO:0045259">
    <property type="term" value="C:proton-transporting ATP synthase complex"/>
    <property type="evidence" value="ECO:0007669"/>
    <property type="project" value="UniProtKB-KW"/>
</dbReference>